<dbReference type="InterPro" id="IPR041916">
    <property type="entry name" value="Anti_sigma_zinc_sf"/>
</dbReference>
<feature type="region of interest" description="Disordered" evidence="3">
    <location>
        <begin position="86"/>
        <end position="124"/>
    </location>
</feature>
<evidence type="ECO:0000256" key="1">
    <source>
        <dbReference type="ARBA" id="ARBA00023015"/>
    </source>
</evidence>
<sequence length="124" mass="13224">MTEARCSTTMSGQKPVVGECRTIRELAGNAPETLAPDEARAVGAHLAACATCREAYECSAAVPAHLTLLRDALACGQGRHRRVCPAGRTARGDAAPRHRRPDRAAATRQITLSQWVSKTTSSTR</sequence>
<keyword evidence="1" id="KW-0805">Transcription regulation</keyword>
<keyword evidence="2" id="KW-0804">Transcription</keyword>
<comment type="caution">
    <text evidence="4">The sequence shown here is derived from an EMBL/GenBank/DDBJ whole genome shotgun (WGS) entry which is preliminary data.</text>
</comment>
<dbReference type="Gene3D" id="1.10.10.1320">
    <property type="entry name" value="Anti-sigma factor, zinc-finger domain"/>
    <property type="match status" value="1"/>
</dbReference>
<evidence type="ECO:0000256" key="2">
    <source>
        <dbReference type="ARBA" id="ARBA00023163"/>
    </source>
</evidence>
<gene>
    <name evidence="4" type="ORF">ACFP1B_34215</name>
</gene>
<keyword evidence="5" id="KW-1185">Reference proteome</keyword>
<dbReference type="EMBL" id="JBHSPU010000039">
    <property type="protein sequence ID" value="MFC5918446.1"/>
    <property type="molecule type" value="Genomic_DNA"/>
</dbReference>
<dbReference type="Proteomes" id="UP001596200">
    <property type="component" value="Unassembled WGS sequence"/>
</dbReference>
<organism evidence="4 5">
    <name type="scientific">Streptomyces pulveraceus</name>
    <dbReference type="NCBI Taxonomy" id="68258"/>
    <lineage>
        <taxon>Bacteria</taxon>
        <taxon>Bacillati</taxon>
        <taxon>Actinomycetota</taxon>
        <taxon>Actinomycetes</taxon>
        <taxon>Kitasatosporales</taxon>
        <taxon>Streptomycetaceae</taxon>
        <taxon>Streptomyces</taxon>
    </lineage>
</organism>
<evidence type="ECO:0000313" key="4">
    <source>
        <dbReference type="EMBL" id="MFC5918446.1"/>
    </source>
</evidence>
<name>A0ABW1GXA9_9ACTN</name>
<evidence type="ECO:0008006" key="6">
    <source>
        <dbReference type="Google" id="ProtNLM"/>
    </source>
</evidence>
<accession>A0ABW1GXA9</accession>
<feature type="compositionally biased region" description="Polar residues" evidence="3">
    <location>
        <begin position="109"/>
        <end position="124"/>
    </location>
</feature>
<dbReference type="RefSeq" id="WP_344515142.1">
    <property type="nucleotide sequence ID" value="NZ_BAAATU010000032.1"/>
</dbReference>
<evidence type="ECO:0000256" key="3">
    <source>
        <dbReference type="SAM" id="MobiDB-lite"/>
    </source>
</evidence>
<reference evidence="5" key="1">
    <citation type="journal article" date="2019" name="Int. J. Syst. Evol. Microbiol.">
        <title>The Global Catalogue of Microorganisms (GCM) 10K type strain sequencing project: providing services to taxonomists for standard genome sequencing and annotation.</title>
        <authorList>
            <consortium name="The Broad Institute Genomics Platform"/>
            <consortium name="The Broad Institute Genome Sequencing Center for Infectious Disease"/>
            <person name="Wu L."/>
            <person name="Ma J."/>
        </authorList>
    </citation>
    <scope>NUCLEOTIDE SEQUENCE [LARGE SCALE GENOMIC DNA]</scope>
    <source>
        <strain evidence="5">JCM 4147</strain>
    </source>
</reference>
<evidence type="ECO:0000313" key="5">
    <source>
        <dbReference type="Proteomes" id="UP001596200"/>
    </source>
</evidence>
<proteinExistence type="predicted"/>
<protein>
    <recommendedName>
        <fullName evidence="6">Zinc-finger domain-containing protein</fullName>
    </recommendedName>
</protein>